<organism evidence="4 5">
    <name type="scientific">Photorhabdus asymbiotica subsp. asymbiotica (strain ATCC 43949 / 3105-77)</name>
    <name type="common">Xenorhabdus luminescens (strain 2)</name>
    <dbReference type="NCBI Taxonomy" id="553480"/>
    <lineage>
        <taxon>Bacteria</taxon>
        <taxon>Pseudomonadati</taxon>
        <taxon>Pseudomonadota</taxon>
        <taxon>Gammaproteobacteria</taxon>
        <taxon>Enterobacterales</taxon>
        <taxon>Morganellaceae</taxon>
        <taxon>Photorhabdus</taxon>
    </lineage>
</organism>
<dbReference type="CDD" id="cd06170">
    <property type="entry name" value="LuxR_C_like"/>
    <property type="match status" value="1"/>
</dbReference>
<evidence type="ECO:0000256" key="1">
    <source>
        <dbReference type="ARBA" id="ARBA00023125"/>
    </source>
</evidence>
<evidence type="ECO:0000259" key="3">
    <source>
        <dbReference type="PROSITE" id="PS50043"/>
    </source>
</evidence>
<feature type="domain" description="HTH luxR-type" evidence="3">
    <location>
        <begin position="210"/>
        <end position="275"/>
    </location>
</feature>
<dbReference type="AlphaFoldDB" id="C7BMV0"/>
<dbReference type="Proteomes" id="UP000002747">
    <property type="component" value="Chromosome"/>
</dbReference>
<evidence type="ECO:0000313" key="4">
    <source>
        <dbReference type="EMBL" id="CAQ82936.1"/>
    </source>
</evidence>
<dbReference type="InterPro" id="IPR000792">
    <property type="entry name" value="Tscrpt_reg_LuxR_C"/>
</dbReference>
<dbReference type="GO" id="GO:0006355">
    <property type="term" value="P:regulation of DNA-templated transcription"/>
    <property type="evidence" value="ECO:0007669"/>
    <property type="project" value="InterPro"/>
</dbReference>
<dbReference type="eggNOG" id="COG2197">
    <property type="taxonomic scope" value="Bacteria"/>
</dbReference>
<keyword evidence="2" id="KW-0472">Membrane</keyword>
<dbReference type="GO" id="GO:0003677">
    <property type="term" value="F:DNA binding"/>
    <property type="evidence" value="ECO:0007669"/>
    <property type="project" value="UniProtKB-KW"/>
</dbReference>
<dbReference type="Pfam" id="PF08448">
    <property type="entry name" value="PAS_4"/>
    <property type="match status" value="1"/>
</dbReference>
<feature type="transmembrane region" description="Helical" evidence="2">
    <location>
        <begin position="33"/>
        <end position="51"/>
    </location>
</feature>
<accession>C7BMV0</accession>
<keyword evidence="2" id="KW-0812">Transmembrane</keyword>
<keyword evidence="1" id="KW-0238">DNA-binding</keyword>
<dbReference type="Gene3D" id="1.10.10.10">
    <property type="entry name" value="Winged helix-like DNA-binding domain superfamily/Winged helix DNA-binding domain"/>
    <property type="match status" value="1"/>
</dbReference>
<dbReference type="InterPro" id="IPR016032">
    <property type="entry name" value="Sig_transdc_resp-reg_C-effctor"/>
</dbReference>
<dbReference type="SUPFAM" id="SSF46894">
    <property type="entry name" value="C-terminal effector domain of the bipartite response regulators"/>
    <property type="match status" value="1"/>
</dbReference>
<dbReference type="PROSITE" id="PS50043">
    <property type="entry name" value="HTH_LUXR_2"/>
    <property type="match status" value="1"/>
</dbReference>
<reference evidence="4 5" key="1">
    <citation type="journal article" date="2009" name="BMC Genomics">
        <title>Comparative genomics of the emerging human pathogen Photorhabdus asymbiotica with the insect pathogen Photorhabdus luminescens.</title>
        <authorList>
            <person name="Wilkinson P."/>
            <person name="Waterfield N.R."/>
            <person name="Crossman L."/>
            <person name="Corton C."/>
            <person name="Sanchez-Contreras M."/>
            <person name="Vlisidou I."/>
            <person name="Barron A."/>
            <person name="Bignell A."/>
            <person name="Clark L."/>
            <person name="Ormond D."/>
            <person name="Mayho M."/>
            <person name="Bason N."/>
            <person name="Smith F."/>
            <person name="Simmonds M."/>
            <person name="Churcher C."/>
            <person name="Harris D."/>
            <person name="Thompson N.R."/>
            <person name="Quail M."/>
            <person name="Parkhill J."/>
            <person name="ffrench-Constant R.H."/>
        </authorList>
    </citation>
    <scope>NUCLEOTIDE SEQUENCE [LARGE SCALE GENOMIC DNA]</scope>
    <source>
        <strain evidence="5">ATCC 43949 / 3105-77</strain>
    </source>
</reference>
<keyword evidence="2" id="KW-1133">Transmembrane helix</keyword>
<protein>
    <submittedName>
        <fullName evidence="4">Similar to transcriptional regulator</fullName>
    </submittedName>
</protein>
<evidence type="ECO:0000256" key="2">
    <source>
        <dbReference type="SAM" id="Phobius"/>
    </source>
</evidence>
<dbReference type="STRING" id="291112.PAU_00844"/>
<sequence>MTGVSESSQQSSNLKDEGDKSHYLHFWFNRYKVLMIFSLLFMSIFLSLIIMDEIMNDKNMSFSVNKDLDVHSKSFDAFISYMENSNDLWVIKDNESRFVYANDATLYYSGLPKGFNIEGKLDSECPAPWAEFADIIQANDQNVMTSLKTIPVLNTLTYGGRQKIIQPFLANVTPLMKDGKCIGVVGHGKKLEIYSMYHFENNRHPDSLTLGTPTDLFTDREFDIVFFALQSLSAKNIAKKLGISYRTVQSRLQLIYQKIGINSLSQLKEYCRGKGYDNYAPTRFINPNPYIPLV</sequence>
<dbReference type="KEGG" id="pay:PAU_00844"/>
<proteinExistence type="predicted"/>
<gene>
    <name evidence="4" type="primary">orf78</name>
    <name evidence="4" type="ordered locus">PAU_00844</name>
</gene>
<dbReference type="SMART" id="SM00421">
    <property type="entry name" value="HTH_LUXR"/>
    <property type="match status" value="1"/>
</dbReference>
<evidence type="ECO:0000313" key="5">
    <source>
        <dbReference type="Proteomes" id="UP000002747"/>
    </source>
</evidence>
<dbReference type="InterPro" id="IPR036388">
    <property type="entry name" value="WH-like_DNA-bd_sf"/>
</dbReference>
<dbReference type="EMBL" id="FM162591">
    <property type="protein sequence ID" value="CAQ82936.1"/>
    <property type="molecule type" value="Genomic_DNA"/>
</dbReference>
<dbReference type="Pfam" id="PF00196">
    <property type="entry name" value="GerE"/>
    <property type="match status" value="1"/>
</dbReference>
<name>C7BMV0_PHOAA</name>
<dbReference type="InterPro" id="IPR013656">
    <property type="entry name" value="PAS_4"/>
</dbReference>